<dbReference type="EMBL" id="LLYW01000009">
    <property type="protein sequence ID" value="KUH34152.1"/>
    <property type="molecule type" value="Genomic_DNA"/>
</dbReference>
<sequence length="315" mass="37511">MFEYPTYQFNKYIRFDEKFIIVRGPRFSGKTWFIQDIPGKSNIYYIYIDMAGAIKARKKNLKVFQAIKKDLFGSRKFTITNMEGLSISPYCKYFRCFFDELENAERVIYIVLDHAELLRPWDHYRRLFKAVIDHYHNIRLVFVAGSTPMLIERLGVNDPKAPLFGRWERYIDFQYWDSHTTYEYVRSEIPQISDEEIFLLHDLTEGAAQLVMKYVEYRKMMTMDKAFAKLEDYVKKKVLAEMSNSEWGLRIIKAIAIDTVGGGYTSLKRIYERLPGYNKDNVKVMFYELLRYDIIENIGGNIRLKPRILSHIFIK</sequence>
<organism evidence="1 2">
    <name type="scientific">Thermococcus celericrescens</name>
    <dbReference type="NCBI Taxonomy" id="227598"/>
    <lineage>
        <taxon>Archaea</taxon>
        <taxon>Methanobacteriati</taxon>
        <taxon>Methanobacteriota</taxon>
        <taxon>Thermococci</taxon>
        <taxon>Thermococcales</taxon>
        <taxon>Thermococcaceae</taxon>
        <taxon>Thermococcus</taxon>
    </lineage>
</organism>
<dbReference type="PANTHER" id="PTHR34301:SF8">
    <property type="entry name" value="ATPASE DOMAIN-CONTAINING PROTEIN"/>
    <property type="match status" value="1"/>
</dbReference>
<proteinExistence type="predicted"/>
<dbReference type="AlphaFoldDB" id="A0A100XYU8"/>
<dbReference type="InterPro" id="IPR027417">
    <property type="entry name" value="P-loop_NTPase"/>
</dbReference>
<dbReference type="PANTHER" id="PTHR34301">
    <property type="entry name" value="DNA-BINDING PROTEIN-RELATED"/>
    <property type="match status" value="1"/>
</dbReference>
<gene>
    <name evidence="1" type="ORF">APY94_03225</name>
</gene>
<dbReference type="Proteomes" id="UP000053462">
    <property type="component" value="Unassembled WGS sequence"/>
</dbReference>
<comment type="caution">
    <text evidence="1">The sequence shown here is derived from an EMBL/GenBank/DDBJ whole genome shotgun (WGS) entry which is preliminary data.</text>
</comment>
<protein>
    <recommendedName>
        <fullName evidence="3">ATPase domain-containing protein</fullName>
    </recommendedName>
</protein>
<evidence type="ECO:0000313" key="2">
    <source>
        <dbReference type="Proteomes" id="UP000053462"/>
    </source>
</evidence>
<reference evidence="1 2" key="1">
    <citation type="submission" date="2015-10" db="EMBL/GenBank/DDBJ databases">
        <title>Draft genome sequence of Thermococcus celericrescens strain DSM 17994.</title>
        <authorList>
            <person name="Hong S.-J."/>
            <person name="Park C.-E."/>
            <person name="Shin J.-H."/>
        </authorList>
    </citation>
    <scope>NUCLEOTIDE SEQUENCE [LARGE SCALE GENOMIC DNA]</scope>
    <source>
        <strain evidence="1 2">DSM 17994</strain>
    </source>
</reference>
<name>A0A100XYU8_9EURY</name>
<dbReference type="RefSeq" id="WP_058938266.1">
    <property type="nucleotide sequence ID" value="NZ_LLYW01000009.1"/>
</dbReference>
<evidence type="ECO:0000313" key="1">
    <source>
        <dbReference type="EMBL" id="KUH34152.1"/>
    </source>
</evidence>
<accession>A0A100XYU8</accession>
<evidence type="ECO:0008006" key="3">
    <source>
        <dbReference type="Google" id="ProtNLM"/>
    </source>
</evidence>
<dbReference type="OrthoDB" id="132045at2157"/>
<keyword evidence="2" id="KW-1185">Reference proteome</keyword>
<dbReference type="SUPFAM" id="SSF52540">
    <property type="entry name" value="P-loop containing nucleoside triphosphate hydrolases"/>
    <property type="match status" value="1"/>
</dbReference>
<dbReference type="Gene3D" id="3.40.50.300">
    <property type="entry name" value="P-loop containing nucleotide triphosphate hydrolases"/>
    <property type="match status" value="1"/>
</dbReference>